<evidence type="ECO:0008006" key="5">
    <source>
        <dbReference type="Google" id="ProtNLM"/>
    </source>
</evidence>
<dbReference type="InterPro" id="IPR013196">
    <property type="entry name" value="HTH_11"/>
</dbReference>
<feature type="domain" description="WYL" evidence="2">
    <location>
        <begin position="137"/>
        <end position="204"/>
    </location>
</feature>
<evidence type="ECO:0000259" key="1">
    <source>
        <dbReference type="Pfam" id="PF08279"/>
    </source>
</evidence>
<sequence length="229" mass="26720">MNRIDRLFGILTLLQSRKYVLAEKIADKFKISIRTVYRDLKALSESGIPLSFEPNKGYFVVQGYFLPPISLSTEEANALLLMESMVYGFTDKSIQKHYTDALNKIKSILPTSQKEKAEFLTNNIKYQVPARLKQDYEHLAILQKTIASKTVISFAYKNNKEEISKRQAEPIGLIFYAFGWHVIAWCYKRNEYRDFNVSRMSDIEDTFQVFKKNDHIEVSDYMPQLPVNY</sequence>
<protein>
    <recommendedName>
        <fullName evidence="5">YafY family transcriptional regulator</fullName>
    </recommendedName>
</protein>
<comment type="caution">
    <text evidence="3">The sequence shown here is derived from an EMBL/GenBank/DDBJ whole genome shotgun (WGS) entry which is preliminary data.</text>
</comment>
<dbReference type="Gene3D" id="1.10.10.10">
    <property type="entry name" value="Winged helix-like DNA-binding domain superfamily/Winged helix DNA-binding domain"/>
    <property type="match status" value="1"/>
</dbReference>
<dbReference type="Pfam" id="PF08279">
    <property type="entry name" value="HTH_11"/>
    <property type="match status" value="1"/>
</dbReference>
<dbReference type="PANTHER" id="PTHR34580:SF1">
    <property type="entry name" value="PROTEIN PAFC"/>
    <property type="match status" value="1"/>
</dbReference>
<reference evidence="3" key="1">
    <citation type="submission" date="2021-12" db="EMBL/GenBank/DDBJ databases">
        <authorList>
            <person name="Rodrigo-Torres L."/>
            <person name="Arahal R. D."/>
            <person name="Lucena T."/>
        </authorList>
    </citation>
    <scope>NUCLEOTIDE SEQUENCE</scope>
    <source>
        <strain evidence="3">CECT 8858</strain>
    </source>
</reference>
<dbReference type="InterPro" id="IPR051534">
    <property type="entry name" value="CBASS_pafABC_assoc_protein"/>
</dbReference>
<dbReference type="InterPro" id="IPR036388">
    <property type="entry name" value="WH-like_DNA-bd_sf"/>
</dbReference>
<organism evidence="3 4">
    <name type="scientific">Emticicia aquatica</name>
    <dbReference type="NCBI Taxonomy" id="1681835"/>
    <lineage>
        <taxon>Bacteria</taxon>
        <taxon>Pseudomonadati</taxon>
        <taxon>Bacteroidota</taxon>
        <taxon>Cytophagia</taxon>
        <taxon>Cytophagales</taxon>
        <taxon>Leadbetterellaceae</taxon>
        <taxon>Emticicia</taxon>
    </lineage>
</organism>
<dbReference type="InterPro" id="IPR026881">
    <property type="entry name" value="WYL_dom"/>
</dbReference>
<dbReference type="Proteomes" id="UP000837932">
    <property type="component" value="Unassembled WGS sequence"/>
</dbReference>
<accession>A0ABM9ASW6</accession>
<dbReference type="PROSITE" id="PS52050">
    <property type="entry name" value="WYL"/>
    <property type="match status" value="1"/>
</dbReference>
<evidence type="ECO:0000313" key="3">
    <source>
        <dbReference type="EMBL" id="CAH0997082.1"/>
    </source>
</evidence>
<dbReference type="InterPro" id="IPR036390">
    <property type="entry name" value="WH_DNA-bd_sf"/>
</dbReference>
<dbReference type="EMBL" id="CAKLPY010000002">
    <property type="protein sequence ID" value="CAH0997082.1"/>
    <property type="molecule type" value="Genomic_DNA"/>
</dbReference>
<dbReference type="PANTHER" id="PTHR34580">
    <property type="match status" value="1"/>
</dbReference>
<evidence type="ECO:0000259" key="2">
    <source>
        <dbReference type="Pfam" id="PF13280"/>
    </source>
</evidence>
<evidence type="ECO:0000313" key="4">
    <source>
        <dbReference type="Proteomes" id="UP000837932"/>
    </source>
</evidence>
<gene>
    <name evidence="3" type="ORF">EMA8858_03219</name>
</gene>
<name>A0ABM9ASW6_9BACT</name>
<proteinExistence type="predicted"/>
<feature type="domain" description="Helix-turn-helix type 11" evidence="1">
    <location>
        <begin position="6"/>
        <end position="58"/>
    </location>
</feature>
<dbReference type="SUPFAM" id="SSF46785">
    <property type="entry name" value="Winged helix' DNA-binding domain"/>
    <property type="match status" value="1"/>
</dbReference>
<dbReference type="RefSeq" id="WP_238807640.1">
    <property type="nucleotide sequence ID" value="NZ_CAKLPY010000002.1"/>
</dbReference>
<keyword evidence="4" id="KW-1185">Reference proteome</keyword>
<dbReference type="Pfam" id="PF13280">
    <property type="entry name" value="WYL"/>
    <property type="match status" value="1"/>
</dbReference>